<dbReference type="OrthoDB" id="3693174at2"/>
<sequence>MNDAPIIVPLSADVAVVIEQDRVYFSPVTNGALVDSSVLGVPLAAVQLVQPGTLLKKLKLKPDRLTGLQTKIELPAGPAVWIRAAFDVLVPTPDPRGLAAEIERRRRRVARYGGVAAAQVWKINPNMRVATPTGFEPAGAHLAPTRPDKAKWEAAEPFPVGEPSPGTPPAPPVVPDQVPYPESLPVITEPLANGVRLSVSVRRTFLGYEPVPPGLVTETPVLSSLHVPLAAWHVVRAGTLRGGLAPIRRCAADGQTEIRMDLSDGPALWLWGPLREWVVSTPRAAELAAEIRLRQAVGMMFPVSSDLGPERRTWLDLPTTKPVDTPAGRALPGVPEWAPVSPTLVPRECWS</sequence>
<dbReference type="Proteomes" id="UP000033393">
    <property type="component" value="Unassembled WGS sequence"/>
</dbReference>
<comment type="caution">
    <text evidence="1">The sequence shown here is derived from an EMBL/GenBank/DDBJ whole genome shotgun (WGS) entry which is preliminary data.</text>
</comment>
<accession>A0A0F0GKS6</accession>
<name>A0A0F0GKS6_LENAE</name>
<evidence type="ECO:0000313" key="1">
    <source>
        <dbReference type="EMBL" id="KJK43166.1"/>
    </source>
</evidence>
<proteinExistence type="predicted"/>
<keyword evidence="2" id="KW-1185">Reference proteome</keyword>
<evidence type="ECO:0000313" key="2">
    <source>
        <dbReference type="Proteomes" id="UP000033393"/>
    </source>
</evidence>
<protein>
    <submittedName>
        <fullName evidence="1">Uncharacterized protein</fullName>
    </submittedName>
</protein>
<dbReference type="EMBL" id="JYJG01000303">
    <property type="protein sequence ID" value="KJK43166.1"/>
    <property type="molecule type" value="Genomic_DNA"/>
</dbReference>
<dbReference type="AlphaFoldDB" id="A0A0F0GKS6"/>
<organism evidence="1 2">
    <name type="scientific">Lentzea aerocolonigenes</name>
    <name type="common">Lechevalieria aerocolonigenes</name>
    <name type="synonym">Saccharothrix aerocolonigenes</name>
    <dbReference type="NCBI Taxonomy" id="68170"/>
    <lineage>
        <taxon>Bacteria</taxon>
        <taxon>Bacillati</taxon>
        <taxon>Actinomycetota</taxon>
        <taxon>Actinomycetes</taxon>
        <taxon>Pseudonocardiales</taxon>
        <taxon>Pseudonocardiaceae</taxon>
        <taxon>Lentzea</taxon>
    </lineage>
</organism>
<reference evidence="1 2" key="1">
    <citation type="submission" date="2015-02" db="EMBL/GenBank/DDBJ databases">
        <authorList>
            <person name="Ju K.-S."/>
            <person name="Doroghazi J.R."/>
            <person name="Metcalf W."/>
        </authorList>
    </citation>
    <scope>NUCLEOTIDE SEQUENCE [LARGE SCALE GENOMIC DNA]</scope>
    <source>
        <strain evidence="1 2">NRRL B-16140</strain>
    </source>
</reference>
<gene>
    <name evidence="1" type="ORF">UK23_34280</name>
</gene>
<dbReference type="PATRIC" id="fig|68170.10.peg.8851"/>
<dbReference type="RefSeq" id="WP_045315889.1">
    <property type="nucleotide sequence ID" value="NZ_JYJG01000303.1"/>
</dbReference>